<keyword evidence="2" id="KW-0067">ATP-binding</keyword>
<sequence>MMQVLGVDLAILDKIDSGLDVDALRDFASAVNRILTPKNSLMMITHYRRILDLLNPTHVYVMRQHFGIRFMFSRNEMMANWLLKLNEERVKRVEENQIACIARMKLREEPTIFLIVSHQLAINDDLMM</sequence>
<dbReference type="InterPro" id="IPR010230">
    <property type="entry name" value="FeS-cluster_ATPase_SufC"/>
</dbReference>
<proteinExistence type="predicted"/>
<name>A0A445D272_ARAHY</name>
<dbReference type="Proteomes" id="UP000289738">
    <property type="component" value="Chromosome A05"/>
</dbReference>
<protein>
    <submittedName>
        <fullName evidence="3">Uncharacterized protein</fullName>
    </submittedName>
</protein>
<accession>A0A445D272</accession>
<dbReference type="SUPFAM" id="SSF52540">
    <property type="entry name" value="P-loop containing nucleoside triphosphate hydrolases"/>
    <property type="match status" value="1"/>
</dbReference>
<evidence type="ECO:0000313" key="4">
    <source>
        <dbReference type="Proteomes" id="UP000289738"/>
    </source>
</evidence>
<dbReference type="PANTHER" id="PTHR43204:SF1">
    <property type="entry name" value="ABC TRANSPORTER I FAMILY MEMBER 6, CHLOROPLASTIC"/>
    <property type="match status" value="1"/>
</dbReference>
<dbReference type="InterPro" id="IPR027417">
    <property type="entry name" value="P-loop_NTPase"/>
</dbReference>
<evidence type="ECO:0000256" key="2">
    <source>
        <dbReference type="ARBA" id="ARBA00022840"/>
    </source>
</evidence>
<dbReference type="Gene3D" id="3.40.50.300">
    <property type="entry name" value="P-loop containing nucleotide triphosphate hydrolases"/>
    <property type="match status" value="1"/>
</dbReference>
<evidence type="ECO:0000256" key="1">
    <source>
        <dbReference type="ARBA" id="ARBA00022741"/>
    </source>
</evidence>
<dbReference type="AlphaFoldDB" id="A0A445D272"/>
<reference evidence="3 4" key="1">
    <citation type="submission" date="2019-01" db="EMBL/GenBank/DDBJ databases">
        <title>Sequencing of cultivated peanut Arachis hypogaea provides insights into genome evolution and oil improvement.</title>
        <authorList>
            <person name="Chen X."/>
        </authorList>
    </citation>
    <scope>NUCLEOTIDE SEQUENCE [LARGE SCALE GENOMIC DNA]</scope>
    <source>
        <strain evidence="4">cv. Fuhuasheng</strain>
        <tissue evidence="3">Leaves</tissue>
    </source>
</reference>
<dbReference type="GO" id="GO:0005524">
    <property type="term" value="F:ATP binding"/>
    <property type="evidence" value="ECO:0007669"/>
    <property type="project" value="UniProtKB-KW"/>
</dbReference>
<gene>
    <name evidence="3" type="ORF">Ahy_A05g022984</name>
</gene>
<organism evidence="3 4">
    <name type="scientific">Arachis hypogaea</name>
    <name type="common">Peanut</name>
    <dbReference type="NCBI Taxonomy" id="3818"/>
    <lineage>
        <taxon>Eukaryota</taxon>
        <taxon>Viridiplantae</taxon>
        <taxon>Streptophyta</taxon>
        <taxon>Embryophyta</taxon>
        <taxon>Tracheophyta</taxon>
        <taxon>Spermatophyta</taxon>
        <taxon>Magnoliopsida</taxon>
        <taxon>eudicotyledons</taxon>
        <taxon>Gunneridae</taxon>
        <taxon>Pentapetalae</taxon>
        <taxon>rosids</taxon>
        <taxon>fabids</taxon>
        <taxon>Fabales</taxon>
        <taxon>Fabaceae</taxon>
        <taxon>Papilionoideae</taxon>
        <taxon>50 kb inversion clade</taxon>
        <taxon>dalbergioids sensu lato</taxon>
        <taxon>Dalbergieae</taxon>
        <taxon>Pterocarpus clade</taxon>
        <taxon>Arachis</taxon>
    </lineage>
</organism>
<evidence type="ECO:0000313" key="3">
    <source>
        <dbReference type="EMBL" id="RYR57255.1"/>
    </source>
</evidence>
<keyword evidence="4" id="KW-1185">Reference proteome</keyword>
<keyword evidence="1" id="KW-0547">Nucleotide-binding</keyword>
<dbReference type="STRING" id="3818.A0A445D272"/>
<dbReference type="EMBL" id="SDMP01000005">
    <property type="protein sequence ID" value="RYR57255.1"/>
    <property type="molecule type" value="Genomic_DNA"/>
</dbReference>
<dbReference type="PANTHER" id="PTHR43204">
    <property type="entry name" value="ABC TRANSPORTER I FAMILY MEMBER 6, CHLOROPLASTIC"/>
    <property type="match status" value="1"/>
</dbReference>
<comment type="caution">
    <text evidence="3">The sequence shown here is derived from an EMBL/GenBank/DDBJ whole genome shotgun (WGS) entry which is preliminary data.</text>
</comment>